<feature type="compositionally biased region" description="Basic and acidic residues" evidence="1">
    <location>
        <begin position="395"/>
        <end position="410"/>
    </location>
</feature>
<gene>
    <name evidence="2" type="ORF">GCM10023195_32750</name>
</gene>
<reference evidence="3" key="1">
    <citation type="journal article" date="2019" name="Int. J. Syst. Evol. Microbiol.">
        <title>The Global Catalogue of Microorganisms (GCM) 10K type strain sequencing project: providing services to taxonomists for standard genome sequencing and annotation.</title>
        <authorList>
            <consortium name="The Broad Institute Genomics Platform"/>
            <consortium name="The Broad Institute Genome Sequencing Center for Infectious Disease"/>
            <person name="Wu L."/>
            <person name="Ma J."/>
        </authorList>
    </citation>
    <scope>NUCLEOTIDE SEQUENCE [LARGE SCALE GENOMIC DNA]</scope>
    <source>
        <strain evidence="3">JCM 17938</strain>
    </source>
</reference>
<feature type="compositionally biased region" description="Low complexity" evidence="1">
    <location>
        <begin position="184"/>
        <end position="196"/>
    </location>
</feature>
<feature type="region of interest" description="Disordered" evidence="1">
    <location>
        <begin position="381"/>
        <end position="410"/>
    </location>
</feature>
<comment type="caution">
    <text evidence="2">The sequence shown here is derived from an EMBL/GenBank/DDBJ whole genome shotgun (WGS) entry which is preliminary data.</text>
</comment>
<organism evidence="2 3">
    <name type="scientific">Actinoallomurus liliacearum</name>
    <dbReference type="NCBI Taxonomy" id="1080073"/>
    <lineage>
        <taxon>Bacteria</taxon>
        <taxon>Bacillati</taxon>
        <taxon>Actinomycetota</taxon>
        <taxon>Actinomycetes</taxon>
        <taxon>Streptosporangiales</taxon>
        <taxon>Thermomonosporaceae</taxon>
        <taxon>Actinoallomurus</taxon>
    </lineage>
</organism>
<feature type="region of interest" description="Disordered" evidence="1">
    <location>
        <begin position="143"/>
        <end position="164"/>
    </location>
</feature>
<evidence type="ECO:0000256" key="1">
    <source>
        <dbReference type="SAM" id="MobiDB-lite"/>
    </source>
</evidence>
<sequence length="410" mass="44532">MSSGVEADIALDAAVIASLGLVRVMGGAAGLAATGAGALAALAEGRAEAQEERLREAQQLEETVGEALNRTARIAALAQSARDHGVAVELPVPIEVAGRSTEDLAAWITEADARLAVAEDSLASAIAEAATGRIFEAAARSLRATPENSRSAPAPRPATSPDELTRLLRRLVPDAADADRRAVTEAAEQAAHAPTASETEGRLTEVRIRIQDANERARERRDGRAAALRFLRELEGHPAADSVRPRLGEVADGARAFDQGLRAEAARLVEEAQRQAEQRYVAEVLRAAFGELGYEVDEGFETLTAQDGEAVLTRGDWPQHAVKVRVDGRRQVRMALLRTEPAESDEQRRLDVEREEQWCASFDAARERLTEAGVHADVRWRVEPGTQRLPVAGRQRSDRQQHERHRERGR</sequence>
<evidence type="ECO:0000313" key="3">
    <source>
        <dbReference type="Proteomes" id="UP001500212"/>
    </source>
</evidence>
<keyword evidence="3" id="KW-1185">Reference proteome</keyword>
<evidence type="ECO:0000313" key="2">
    <source>
        <dbReference type="EMBL" id="GAA4608374.1"/>
    </source>
</evidence>
<dbReference type="EMBL" id="BAABHJ010000008">
    <property type="protein sequence ID" value="GAA4608374.1"/>
    <property type="molecule type" value="Genomic_DNA"/>
</dbReference>
<feature type="compositionally biased region" description="Low complexity" evidence="1">
    <location>
        <begin position="149"/>
        <end position="161"/>
    </location>
</feature>
<proteinExistence type="predicted"/>
<protein>
    <recommendedName>
        <fullName evidence="4">Response regulator receiver protein</fullName>
    </recommendedName>
</protein>
<evidence type="ECO:0008006" key="4">
    <source>
        <dbReference type="Google" id="ProtNLM"/>
    </source>
</evidence>
<accession>A0ABP8THS2</accession>
<feature type="region of interest" description="Disordered" evidence="1">
    <location>
        <begin position="178"/>
        <end position="203"/>
    </location>
</feature>
<dbReference type="Proteomes" id="UP001500212">
    <property type="component" value="Unassembled WGS sequence"/>
</dbReference>
<name>A0ABP8THS2_9ACTN</name>
<dbReference type="RefSeq" id="WP_345354321.1">
    <property type="nucleotide sequence ID" value="NZ_BAABHJ010000008.1"/>
</dbReference>